<evidence type="ECO:0000313" key="3">
    <source>
        <dbReference type="EMBL" id="KAI1708506.1"/>
    </source>
</evidence>
<sequence length="624" mass="69965">MLLSKSMILFTCLLLVVTNVFADLKQESYSYKCLTFNTKDLHTVDETDAKTDLDHILGHTRDYSNGGEVEGVWFKVTDGHRFWLPALHKKGFRLQMAIDSSLDIDEKMNDVIVMRKWLKNEKEFPDTMPLPAFTTIGIGAVIPTQTTPHHRIPGRTIRPNESFEDAIKEILIESMIHYSYLDEAEKTTVLQISHFPDSGDETRSKAHLSVYLKVTLHSGVADNAKVKWMQRSELEQKELGLSGSDKSAIHAAYSWAGDEELKALKGTEPNPLSHEANAIKAVTLPLTEISKTIPKTVDEGQAIGQAIAQYLEHDTKLKNGNIDVMWAKVHIDKWKWIEPLTKKAFRFQLAADESLKMNSLLKRENGEHQERDGPDGVILLKLHLGDHDKMPLPAFTTIGIGVVIVSEDGDKFLLEKDVDLTREGMDDVPLTHKFLGRAILPGESIQKAIERIVGEIGINYAADGVKFQGILRIFHFPKRSIAVRRKADMFIHCAVSLNGSVQPRIPKKAEWVDRENMSKVTLPGSTDNGALEALKTWLPKMEGKLSKESQLFAPGNKGSGNFVLYEEPQKSPPPEKLKRKNSQSESQDLEDPNLKEPKLKKVKQSGAQPTQDLDGPKRPMTPTK</sequence>
<evidence type="ECO:0000256" key="2">
    <source>
        <dbReference type="SAM" id="SignalP"/>
    </source>
</evidence>
<protein>
    <submittedName>
        <fullName evidence="3">Nudix hydrolase 8 isoform X1</fullName>
    </submittedName>
</protein>
<evidence type="ECO:0000256" key="1">
    <source>
        <dbReference type="SAM" id="MobiDB-lite"/>
    </source>
</evidence>
<dbReference type="Proteomes" id="UP001201812">
    <property type="component" value="Unassembled WGS sequence"/>
</dbReference>
<reference evidence="3" key="1">
    <citation type="submission" date="2022-01" db="EMBL/GenBank/DDBJ databases">
        <title>Genome Sequence Resource for Two Populations of Ditylenchus destructor, the Migratory Endoparasitic Phytonematode.</title>
        <authorList>
            <person name="Zhang H."/>
            <person name="Lin R."/>
            <person name="Xie B."/>
        </authorList>
    </citation>
    <scope>NUCLEOTIDE SEQUENCE</scope>
    <source>
        <strain evidence="3">BazhouSP</strain>
    </source>
</reference>
<name>A0AAD4QXW6_9BILA</name>
<comment type="caution">
    <text evidence="3">The sequence shown here is derived from an EMBL/GenBank/DDBJ whole genome shotgun (WGS) entry which is preliminary data.</text>
</comment>
<dbReference type="AlphaFoldDB" id="A0AAD4QXW6"/>
<organism evidence="3 4">
    <name type="scientific">Ditylenchus destructor</name>
    <dbReference type="NCBI Taxonomy" id="166010"/>
    <lineage>
        <taxon>Eukaryota</taxon>
        <taxon>Metazoa</taxon>
        <taxon>Ecdysozoa</taxon>
        <taxon>Nematoda</taxon>
        <taxon>Chromadorea</taxon>
        <taxon>Rhabditida</taxon>
        <taxon>Tylenchina</taxon>
        <taxon>Tylenchomorpha</taxon>
        <taxon>Sphaerularioidea</taxon>
        <taxon>Anguinidae</taxon>
        <taxon>Anguininae</taxon>
        <taxon>Ditylenchus</taxon>
    </lineage>
</organism>
<keyword evidence="3" id="KW-0378">Hydrolase</keyword>
<feature type="region of interest" description="Disordered" evidence="1">
    <location>
        <begin position="550"/>
        <end position="624"/>
    </location>
</feature>
<accession>A0AAD4QXW6</accession>
<keyword evidence="4" id="KW-1185">Reference proteome</keyword>
<feature type="signal peptide" evidence="2">
    <location>
        <begin position="1"/>
        <end position="22"/>
    </location>
</feature>
<proteinExistence type="predicted"/>
<dbReference type="EMBL" id="JAKKPZ010000035">
    <property type="protein sequence ID" value="KAI1708506.1"/>
    <property type="molecule type" value="Genomic_DNA"/>
</dbReference>
<dbReference type="GO" id="GO:0016787">
    <property type="term" value="F:hydrolase activity"/>
    <property type="evidence" value="ECO:0007669"/>
    <property type="project" value="UniProtKB-KW"/>
</dbReference>
<evidence type="ECO:0000313" key="4">
    <source>
        <dbReference type="Proteomes" id="UP001201812"/>
    </source>
</evidence>
<feature type="compositionally biased region" description="Basic and acidic residues" evidence="1">
    <location>
        <begin position="567"/>
        <end position="576"/>
    </location>
</feature>
<keyword evidence="2" id="KW-0732">Signal</keyword>
<gene>
    <name evidence="3" type="ORF">DdX_11894</name>
</gene>
<feature type="chain" id="PRO_5042006808" evidence="2">
    <location>
        <begin position="23"/>
        <end position="624"/>
    </location>
</feature>